<evidence type="ECO:0008006" key="8">
    <source>
        <dbReference type="Google" id="ProtNLM"/>
    </source>
</evidence>
<dbReference type="PIRSF" id="PIRSF004846">
    <property type="entry name" value="ModA"/>
    <property type="match status" value="1"/>
</dbReference>
<dbReference type="NCBIfam" id="TIGR01256">
    <property type="entry name" value="modA"/>
    <property type="match status" value="1"/>
</dbReference>
<feature type="binding site" evidence="5">
    <location>
        <position position="182"/>
    </location>
    <ligand>
        <name>molybdate</name>
        <dbReference type="ChEBI" id="CHEBI:36264"/>
    </ligand>
</feature>
<proteinExistence type="inferred from homology"/>
<dbReference type="CDD" id="cd13537">
    <property type="entry name" value="PBP2_YvgL_like"/>
    <property type="match status" value="1"/>
</dbReference>
<dbReference type="PANTHER" id="PTHR30632">
    <property type="entry name" value="MOLYBDATE-BINDING PERIPLASMIC PROTEIN"/>
    <property type="match status" value="1"/>
</dbReference>
<evidence type="ECO:0000256" key="2">
    <source>
        <dbReference type="ARBA" id="ARBA00022505"/>
    </source>
</evidence>
<keyword evidence="2 5" id="KW-0500">Molybdenum</keyword>
<dbReference type="InterPro" id="IPR005950">
    <property type="entry name" value="ModA"/>
</dbReference>
<protein>
    <recommendedName>
        <fullName evidence="8">Molybdate ABC transporter substrate-binding protein</fullName>
    </recommendedName>
</protein>
<organism evidence="6 7">
    <name type="scientific">Aliterella atlantica CENA595</name>
    <dbReference type="NCBI Taxonomy" id="1618023"/>
    <lineage>
        <taxon>Bacteria</taxon>
        <taxon>Bacillati</taxon>
        <taxon>Cyanobacteriota</taxon>
        <taxon>Cyanophyceae</taxon>
        <taxon>Chroococcidiopsidales</taxon>
        <taxon>Aliterellaceae</taxon>
        <taxon>Aliterella</taxon>
    </lineage>
</organism>
<dbReference type="PATRIC" id="fig|1618023.3.peg.3368"/>
<dbReference type="Proteomes" id="UP000032452">
    <property type="component" value="Unassembled WGS sequence"/>
</dbReference>
<feature type="binding site" evidence="5">
    <location>
        <position position="56"/>
    </location>
    <ligand>
        <name>molybdate</name>
        <dbReference type="ChEBI" id="CHEBI:36264"/>
    </ligand>
</feature>
<reference evidence="6 7" key="1">
    <citation type="submission" date="2015-02" db="EMBL/GenBank/DDBJ databases">
        <title>Draft genome of a novel marine cyanobacterium (Chroococcales) isolated from South Atlantic Ocean.</title>
        <authorList>
            <person name="Rigonato J."/>
            <person name="Alvarenga D.O."/>
            <person name="Branco L.H."/>
            <person name="Varani A.M."/>
            <person name="Brandini F.P."/>
            <person name="Fiore M.F."/>
        </authorList>
    </citation>
    <scope>NUCLEOTIDE SEQUENCE [LARGE SCALE GENOMIC DNA]</scope>
    <source>
        <strain evidence="6 7">CENA595</strain>
    </source>
</reference>
<dbReference type="GO" id="GO:0015689">
    <property type="term" value="P:molybdate ion transport"/>
    <property type="evidence" value="ECO:0007669"/>
    <property type="project" value="InterPro"/>
</dbReference>
<dbReference type="FunFam" id="3.40.190.10:FF:000035">
    <property type="entry name" value="Molybdate ABC transporter substrate-binding protein"/>
    <property type="match status" value="1"/>
</dbReference>
<comment type="similarity">
    <text evidence="1">Belongs to the bacterial solute-binding protein ModA family.</text>
</comment>
<evidence type="ECO:0000313" key="6">
    <source>
        <dbReference type="EMBL" id="KJH72210.1"/>
    </source>
</evidence>
<dbReference type="InterPro" id="IPR041879">
    <property type="entry name" value="YvgL-like_PBP2"/>
</dbReference>
<dbReference type="SUPFAM" id="SSF53850">
    <property type="entry name" value="Periplasmic binding protein-like II"/>
    <property type="match status" value="1"/>
</dbReference>
<keyword evidence="4" id="KW-0732">Signal</keyword>
<dbReference type="GO" id="GO:1901359">
    <property type="term" value="F:tungstate binding"/>
    <property type="evidence" value="ECO:0007669"/>
    <property type="project" value="UniProtKB-ARBA"/>
</dbReference>
<dbReference type="GO" id="GO:0046872">
    <property type="term" value="F:metal ion binding"/>
    <property type="evidence" value="ECO:0007669"/>
    <property type="project" value="UniProtKB-KW"/>
</dbReference>
<sequence length="252" mass="27525">MALLFIFLISCNPIVNKSSNLTVSAAASLQQVMTEIQQAYIATQPNVRIIYNFGSSGSLQQQIEQGANVDIFISAGTQQMNALADKGLIIADTRKNLLTNQIVLIVPKGNQGISGFQDLASDRITKVAIGEPNSVPVGKYAKEVLTRFKIFEQVENKLIFAKDTRQVLNYVETENVDAGVVYLTDAKSSNLVDIVATASNSFHSPVVYPIAVIKNSKNTIAAKDFIQFLDSKAARSIYNKYGFNKPNVEANK</sequence>
<dbReference type="AlphaFoldDB" id="A0A0D8ZU16"/>
<gene>
    <name evidence="6" type="ORF">UH38_08180</name>
</gene>
<dbReference type="Pfam" id="PF13531">
    <property type="entry name" value="SBP_bac_11"/>
    <property type="match status" value="1"/>
</dbReference>
<evidence type="ECO:0000256" key="1">
    <source>
        <dbReference type="ARBA" id="ARBA00009175"/>
    </source>
</evidence>
<dbReference type="InterPro" id="IPR050682">
    <property type="entry name" value="ModA/WtpA"/>
</dbReference>
<evidence type="ECO:0000313" key="7">
    <source>
        <dbReference type="Proteomes" id="UP000032452"/>
    </source>
</evidence>
<evidence type="ECO:0000256" key="5">
    <source>
        <dbReference type="PIRSR" id="PIRSR004846-1"/>
    </source>
</evidence>
<dbReference type="STRING" id="1618023.UH38_08180"/>
<evidence type="ECO:0000256" key="4">
    <source>
        <dbReference type="ARBA" id="ARBA00022729"/>
    </source>
</evidence>
<keyword evidence="3 5" id="KW-0479">Metal-binding</keyword>
<accession>A0A0D8ZU16</accession>
<feature type="binding site" evidence="5">
    <location>
        <position position="28"/>
    </location>
    <ligand>
        <name>molybdate</name>
        <dbReference type="ChEBI" id="CHEBI:36264"/>
    </ligand>
</feature>
<evidence type="ECO:0000256" key="3">
    <source>
        <dbReference type="ARBA" id="ARBA00022723"/>
    </source>
</evidence>
<dbReference type="Gene3D" id="3.40.190.10">
    <property type="entry name" value="Periplasmic binding protein-like II"/>
    <property type="match status" value="2"/>
</dbReference>
<name>A0A0D8ZU16_9CYAN</name>
<keyword evidence="7" id="KW-1185">Reference proteome</keyword>
<dbReference type="PANTHER" id="PTHR30632:SF0">
    <property type="entry name" value="SULFATE-BINDING PROTEIN"/>
    <property type="match status" value="1"/>
</dbReference>
<comment type="caution">
    <text evidence="6">The sequence shown here is derived from an EMBL/GenBank/DDBJ whole genome shotgun (WGS) entry which is preliminary data.</text>
</comment>
<dbReference type="GO" id="GO:0030973">
    <property type="term" value="F:molybdate ion binding"/>
    <property type="evidence" value="ECO:0007669"/>
    <property type="project" value="TreeGrafter"/>
</dbReference>
<dbReference type="EMBL" id="JYON01000007">
    <property type="protein sequence ID" value="KJH72210.1"/>
    <property type="molecule type" value="Genomic_DNA"/>
</dbReference>